<accession>A0A6D2KMN7</accession>
<dbReference type="InterPro" id="IPR040256">
    <property type="entry name" value="At4g02000-like"/>
</dbReference>
<dbReference type="EMBL" id="CACVBM020001540">
    <property type="protein sequence ID" value="CAA7053551.1"/>
    <property type="molecule type" value="Genomic_DNA"/>
</dbReference>
<feature type="compositionally biased region" description="Polar residues" evidence="1">
    <location>
        <begin position="76"/>
        <end position="88"/>
    </location>
</feature>
<dbReference type="Pfam" id="PF14111">
    <property type="entry name" value="DUF4283"/>
    <property type="match status" value="1"/>
</dbReference>
<protein>
    <recommendedName>
        <fullName evidence="2">DUF4283 domain-containing protein</fullName>
    </recommendedName>
</protein>
<name>A0A6D2KMN7_9BRAS</name>
<feature type="region of interest" description="Disordered" evidence="1">
    <location>
        <begin position="1"/>
        <end position="98"/>
    </location>
</feature>
<evidence type="ECO:0000313" key="4">
    <source>
        <dbReference type="Proteomes" id="UP000467841"/>
    </source>
</evidence>
<sequence length="579" mass="62566">MGDPRPPNPPILPDLLILNPSSPFIPPSAPCSSPDSLMREANQSPPPVIIVTRGSSFTKKGILGASPPASPSKASTQETNSALPTTKPSAKVGKATSAKSIPKSTASLSVPKDIGGDFNWAKSLKSTCKIKTSSVPVSYSSEGIPRVKIPNEVFERGAELHSDYIVGIFYGNPPSYGKIWGVLNYLWGKDKKVTIHNLTSNAFLFRIPSESLRKRVLQHELWRVGDSPFFVTEWKASYSLNPPSLQKAPIWTTIKNIPFDLITDVGPSLIARPLGEVVDAKPYTSVNSATIKIVVDLTKELLPTMEIERDDGQIVTLEVSYPWLPPLCSICKEIGHKENLCPQIPKSAENKDGASSSGLSAEEKAREGRGKEKAVKKQAVWSEIKMSKKSASKSDRTSKSSVPNPLIDRTSKSAVPEKVVSQERSLLCTESQIKLNTMPMSKASKLPVENSGESNLGSVGMYVNDERSIVLSGEKTISGEKGFKEVSRASPARKVPTPEKLYSGIVSKNAFAALSNDEDGLSDEGCQEIVIHNEALASPPTPFFLGSPRASRKKRKWMSKNSPISGGDLPLISGGCHQN</sequence>
<feature type="compositionally biased region" description="Low complexity" evidence="1">
    <location>
        <begin position="13"/>
        <end position="22"/>
    </location>
</feature>
<evidence type="ECO:0000313" key="3">
    <source>
        <dbReference type="EMBL" id="CAA7053551.1"/>
    </source>
</evidence>
<feature type="domain" description="DUF4283" evidence="2">
    <location>
        <begin position="158"/>
        <end position="240"/>
    </location>
</feature>
<evidence type="ECO:0000259" key="2">
    <source>
        <dbReference type="Pfam" id="PF14111"/>
    </source>
</evidence>
<keyword evidence="4" id="KW-1185">Reference proteome</keyword>
<comment type="caution">
    <text evidence="3">The sequence shown here is derived from an EMBL/GenBank/DDBJ whole genome shotgun (WGS) entry which is preliminary data.</text>
</comment>
<feature type="compositionally biased region" description="Low complexity" evidence="1">
    <location>
        <begin position="65"/>
        <end position="75"/>
    </location>
</feature>
<dbReference type="AlphaFoldDB" id="A0A6D2KMN7"/>
<organism evidence="3 4">
    <name type="scientific">Microthlaspi erraticum</name>
    <dbReference type="NCBI Taxonomy" id="1685480"/>
    <lineage>
        <taxon>Eukaryota</taxon>
        <taxon>Viridiplantae</taxon>
        <taxon>Streptophyta</taxon>
        <taxon>Embryophyta</taxon>
        <taxon>Tracheophyta</taxon>
        <taxon>Spermatophyta</taxon>
        <taxon>Magnoliopsida</taxon>
        <taxon>eudicotyledons</taxon>
        <taxon>Gunneridae</taxon>
        <taxon>Pentapetalae</taxon>
        <taxon>rosids</taxon>
        <taxon>malvids</taxon>
        <taxon>Brassicales</taxon>
        <taxon>Brassicaceae</taxon>
        <taxon>Coluteocarpeae</taxon>
        <taxon>Microthlaspi</taxon>
    </lineage>
</organism>
<gene>
    <name evidence="3" type="ORF">MERR_LOCUS40787</name>
</gene>
<dbReference type="PANTHER" id="PTHR31286:SF159">
    <property type="entry name" value="DUF4283 DOMAIN-CONTAINING PROTEIN"/>
    <property type="match status" value="1"/>
</dbReference>
<evidence type="ECO:0000256" key="1">
    <source>
        <dbReference type="SAM" id="MobiDB-lite"/>
    </source>
</evidence>
<feature type="region of interest" description="Disordered" evidence="1">
    <location>
        <begin position="542"/>
        <end position="579"/>
    </location>
</feature>
<proteinExistence type="predicted"/>
<feature type="compositionally biased region" description="Pro residues" evidence="1">
    <location>
        <begin position="1"/>
        <end position="12"/>
    </location>
</feature>
<feature type="region of interest" description="Disordered" evidence="1">
    <location>
        <begin position="346"/>
        <end position="415"/>
    </location>
</feature>
<feature type="compositionally biased region" description="Basic and acidic residues" evidence="1">
    <location>
        <begin position="361"/>
        <end position="375"/>
    </location>
</feature>
<dbReference type="Proteomes" id="UP000467841">
    <property type="component" value="Unassembled WGS sequence"/>
</dbReference>
<dbReference type="InterPro" id="IPR025558">
    <property type="entry name" value="DUF4283"/>
</dbReference>
<dbReference type="PANTHER" id="PTHR31286">
    <property type="entry name" value="GLYCINE-RICH CELL WALL STRUCTURAL PROTEIN 1.8-LIKE"/>
    <property type="match status" value="1"/>
</dbReference>
<dbReference type="OrthoDB" id="1133632at2759"/>
<reference evidence="3" key="1">
    <citation type="submission" date="2020-01" db="EMBL/GenBank/DDBJ databases">
        <authorList>
            <person name="Mishra B."/>
        </authorList>
    </citation>
    <scope>NUCLEOTIDE SEQUENCE [LARGE SCALE GENOMIC DNA]</scope>
</reference>